<sequence>HDRDVVQKQINAKVATQKPLRKHRVDLKLQKTMVICAKNKFKFLKTTEKKGVVPIIIQNLLTSRKVVKSQLKIESDEILKIILDKKQLAYKVSANSMYGAMGVRSGYLPYMPGAMTVTHCGREAIKKSLNIIEKKFGGNVIYVDTDSNYVQFPNIDPDNLWTHAINVSKKVSSHFPQTMSLEFEEKIYRKFVLLGKKKYVYTEWDESGTHSKIGFKGVVLARRDNAKIVRDLYSKCLKSIMDGLDNTRDVVYIIVDFLSQLGCGFTPDDFVLTKSVGDADGDYDYENGRLGNYKVKALALDYDIREKQLGGKSEQDWYSSQLPGHMQLVKKMAKRGVPVAKGSRIEIVILDNGKTKLGERMEDLDHYKINKWKFNLDQSYYIKSMINPIDQLLETVYHKALLSEIVVYLDRKRLCLNQLKNKFKPRIVFVKNK</sequence>
<proteinExistence type="predicted"/>
<dbReference type="Gene3D" id="1.10.287.690">
    <property type="entry name" value="Helix hairpin bin"/>
    <property type="match status" value="1"/>
</dbReference>
<organism evidence="8">
    <name type="scientific">Erythrocytic necrosis virus</name>
    <dbReference type="NCBI Taxonomy" id="1543320"/>
    <lineage>
        <taxon>Viruses</taxon>
        <taxon>Varidnaviria</taxon>
        <taxon>Bamfordvirae</taxon>
        <taxon>Nucleocytoviricota</taxon>
        <taxon>Megaviricetes</taxon>
        <taxon>Pimascovirales</taxon>
        <taxon>Pimascovirales incertae sedis</taxon>
        <taxon>Iridoviridae</taxon>
    </lineage>
</organism>
<dbReference type="GO" id="GO:0008296">
    <property type="term" value="F:3'-5'-DNA exonuclease activity"/>
    <property type="evidence" value="ECO:0007669"/>
    <property type="project" value="TreeGrafter"/>
</dbReference>
<evidence type="ECO:0000256" key="1">
    <source>
        <dbReference type="ARBA" id="ARBA00012417"/>
    </source>
</evidence>
<keyword evidence="4" id="KW-0239">DNA-directed DNA polymerase</keyword>
<dbReference type="InterPro" id="IPR043502">
    <property type="entry name" value="DNA/RNA_pol_sf"/>
</dbReference>
<dbReference type="EMBL" id="KJ756347">
    <property type="protein sequence ID" value="AIQ77732.1"/>
    <property type="molecule type" value="Genomic_DNA"/>
</dbReference>
<accession>A0A089P8V2</accession>
<dbReference type="GO" id="GO:0003677">
    <property type="term" value="F:DNA binding"/>
    <property type="evidence" value="ECO:0007669"/>
    <property type="project" value="UniProtKB-KW"/>
</dbReference>
<evidence type="ECO:0000313" key="8">
    <source>
        <dbReference type="EMBL" id="AIQ77732.1"/>
    </source>
</evidence>
<feature type="domain" description="DNA-directed DNA polymerase family B multifunctional" evidence="7">
    <location>
        <begin position="26"/>
        <end position="395"/>
    </location>
</feature>
<name>A0A089P8V2_9VIRU</name>
<comment type="catalytic activity">
    <reaction evidence="6">
        <text>DNA(n) + a 2'-deoxyribonucleoside 5'-triphosphate = DNA(n+1) + diphosphate</text>
        <dbReference type="Rhea" id="RHEA:22508"/>
        <dbReference type="Rhea" id="RHEA-COMP:17339"/>
        <dbReference type="Rhea" id="RHEA-COMP:17340"/>
        <dbReference type="ChEBI" id="CHEBI:33019"/>
        <dbReference type="ChEBI" id="CHEBI:61560"/>
        <dbReference type="ChEBI" id="CHEBI:173112"/>
        <dbReference type="EC" id="2.7.7.7"/>
    </reaction>
</comment>
<feature type="non-terminal residue" evidence="8">
    <location>
        <position position="1"/>
    </location>
</feature>
<dbReference type="InterPro" id="IPR050240">
    <property type="entry name" value="DNA_pol_type-B"/>
</dbReference>
<dbReference type="SUPFAM" id="SSF56672">
    <property type="entry name" value="DNA/RNA polymerases"/>
    <property type="match status" value="1"/>
</dbReference>
<evidence type="ECO:0000256" key="5">
    <source>
        <dbReference type="ARBA" id="ARBA00023125"/>
    </source>
</evidence>
<dbReference type="GO" id="GO:0006287">
    <property type="term" value="P:base-excision repair, gap-filling"/>
    <property type="evidence" value="ECO:0007669"/>
    <property type="project" value="TreeGrafter"/>
</dbReference>
<evidence type="ECO:0000256" key="3">
    <source>
        <dbReference type="ARBA" id="ARBA00022695"/>
    </source>
</evidence>
<dbReference type="InterPro" id="IPR006134">
    <property type="entry name" value="DNA-dir_DNA_pol_B_multi_dom"/>
</dbReference>
<evidence type="ECO:0000259" key="7">
    <source>
        <dbReference type="Pfam" id="PF00136"/>
    </source>
</evidence>
<evidence type="ECO:0000256" key="4">
    <source>
        <dbReference type="ARBA" id="ARBA00022932"/>
    </source>
</evidence>
<dbReference type="PANTHER" id="PTHR10322:SF23">
    <property type="entry name" value="DNA POLYMERASE DELTA CATALYTIC SUBUNIT"/>
    <property type="match status" value="1"/>
</dbReference>
<dbReference type="EC" id="2.7.7.7" evidence="1"/>
<dbReference type="Gene3D" id="1.10.132.60">
    <property type="entry name" value="DNA polymerase family B, C-terminal domain"/>
    <property type="match status" value="1"/>
</dbReference>
<keyword evidence="5" id="KW-0238">DNA-binding</keyword>
<reference evidence="8" key="1">
    <citation type="journal article" date="2014" name="Vet. Microbiol.">
        <title>Molecular identification of erythrocytic necrosis virus (ENV) from the blood of Pacific herring (Clupea pallasii).</title>
        <authorList>
            <person name="Emmenegger E.J."/>
            <person name="Glenn J.A."/>
            <person name="Winton J.R."/>
            <person name="Batts W.N."/>
            <person name="Gregg J.L."/>
            <person name="Hershberger P.K."/>
        </authorList>
    </citation>
    <scope>NUCLEOTIDE SEQUENCE</scope>
    <source>
        <strain evidence="8">VEN 10-2</strain>
    </source>
</reference>
<keyword evidence="2" id="KW-0808">Transferase</keyword>
<dbReference type="Gene3D" id="3.90.1600.10">
    <property type="entry name" value="Palm domain of DNA polymerase"/>
    <property type="match status" value="1"/>
</dbReference>
<dbReference type="PANTHER" id="PTHR10322">
    <property type="entry name" value="DNA POLYMERASE CATALYTIC SUBUNIT"/>
    <property type="match status" value="1"/>
</dbReference>
<keyword evidence="3" id="KW-0548">Nucleotidyltransferase</keyword>
<dbReference type="Pfam" id="PF00136">
    <property type="entry name" value="DNA_pol_B"/>
    <property type="match status" value="1"/>
</dbReference>
<dbReference type="GO" id="GO:0006297">
    <property type="term" value="P:nucleotide-excision repair, DNA gap filling"/>
    <property type="evidence" value="ECO:0007669"/>
    <property type="project" value="TreeGrafter"/>
</dbReference>
<dbReference type="GO" id="GO:0000166">
    <property type="term" value="F:nucleotide binding"/>
    <property type="evidence" value="ECO:0007669"/>
    <property type="project" value="InterPro"/>
</dbReference>
<dbReference type="GO" id="GO:0045004">
    <property type="term" value="P:DNA replication proofreading"/>
    <property type="evidence" value="ECO:0007669"/>
    <property type="project" value="TreeGrafter"/>
</dbReference>
<dbReference type="InterPro" id="IPR042087">
    <property type="entry name" value="DNA_pol_B_thumb"/>
</dbReference>
<protein>
    <recommendedName>
        <fullName evidence="1">DNA-directed DNA polymerase</fullName>
        <ecNumber evidence="1">2.7.7.7</ecNumber>
    </recommendedName>
</protein>
<evidence type="ECO:0000256" key="6">
    <source>
        <dbReference type="ARBA" id="ARBA00049244"/>
    </source>
</evidence>
<dbReference type="InterPro" id="IPR023211">
    <property type="entry name" value="DNA_pol_palm_dom_sf"/>
</dbReference>
<dbReference type="GO" id="GO:0003887">
    <property type="term" value="F:DNA-directed DNA polymerase activity"/>
    <property type="evidence" value="ECO:0007669"/>
    <property type="project" value="UniProtKB-KW"/>
</dbReference>
<evidence type="ECO:0000256" key="2">
    <source>
        <dbReference type="ARBA" id="ARBA00022679"/>
    </source>
</evidence>